<dbReference type="EMBL" id="JAUZQC010000009">
    <property type="protein sequence ID" value="KAK5866212.1"/>
    <property type="molecule type" value="Genomic_DNA"/>
</dbReference>
<dbReference type="Proteomes" id="UP001346869">
    <property type="component" value="Unassembled WGS sequence"/>
</dbReference>
<dbReference type="AlphaFoldDB" id="A0AAN7XRW1"/>
<comment type="caution">
    <text evidence="2">The sequence shown here is derived from an EMBL/GenBank/DDBJ whole genome shotgun (WGS) entry which is preliminary data.</text>
</comment>
<keyword evidence="3" id="KW-1185">Reference proteome</keyword>
<evidence type="ECO:0000313" key="2">
    <source>
        <dbReference type="EMBL" id="KAK5866212.1"/>
    </source>
</evidence>
<protein>
    <submittedName>
        <fullName evidence="2">Uncharacterized protein</fullName>
    </submittedName>
</protein>
<name>A0AAN7XRW1_ELEMC</name>
<accession>A0AAN7XRW1</accession>
<reference evidence="2 3" key="1">
    <citation type="journal article" date="2023" name="Genes (Basel)">
        <title>Chromosome-Level Genome Assembly and Circadian Gene Repertoire of the Patagonia Blennie Eleginops maclovinus-The Closest Ancestral Proxy of Antarctic Cryonotothenioids.</title>
        <authorList>
            <person name="Cheng C.C."/>
            <person name="Rivera-Colon A.G."/>
            <person name="Minhas B.F."/>
            <person name="Wilson L."/>
            <person name="Rayamajhi N."/>
            <person name="Vargas-Chacoff L."/>
            <person name="Catchen J.M."/>
        </authorList>
    </citation>
    <scope>NUCLEOTIDE SEQUENCE [LARGE SCALE GENOMIC DNA]</scope>
    <source>
        <strain evidence="2">JMC-PN-2008</strain>
    </source>
</reference>
<evidence type="ECO:0000256" key="1">
    <source>
        <dbReference type="SAM" id="MobiDB-lite"/>
    </source>
</evidence>
<proteinExistence type="predicted"/>
<feature type="compositionally biased region" description="Basic and acidic residues" evidence="1">
    <location>
        <begin position="1"/>
        <end position="18"/>
    </location>
</feature>
<sequence length="79" mass="8979">MKHEQGRPGSGNDRDEQKSSLQRVAPFLPEDGERSIILFSLFLRVFAPDTDCGKSVFFTVYDTRNGGGQRVQSEWRGWS</sequence>
<reference evidence="2 3" key="2">
    <citation type="journal article" date="2023" name="Mol. Biol. Evol.">
        <title>Genomics of Secondarily Temperate Adaptation in the Only Non-Antarctic Icefish.</title>
        <authorList>
            <person name="Rivera-Colon A.G."/>
            <person name="Rayamajhi N."/>
            <person name="Minhas B.F."/>
            <person name="Madrigal G."/>
            <person name="Bilyk K.T."/>
            <person name="Yoon V."/>
            <person name="Hune M."/>
            <person name="Gregory S."/>
            <person name="Cheng C.H.C."/>
            <person name="Catchen J.M."/>
        </authorList>
    </citation>
    <scope>NUCLEOTIDE SEQUENCE [LARGE SCALE GENOMIC DNA]</scope>
    <source>
        <strain evidence="2">JMC-PN-2008</strain>
    </source>
</reference>
<feature type="region of interest" description="Disordered" evidence="1">
    <location>
        <begin position="1"/>
        <end position="26"/>
    </location>
</feature>
<gene>
    <name evidence="2" type="ORF">PBY51_020419</name>
</gene>
<evidence type="ECO:0000313" key="3">
    <source>
        <dbReference type="Proteomes" id="UP001346869"/>
    </source>
</evidence>
<organism evidence="2 3">
    <name type="scientific">Eleginops maclovinus</name>
    <name type="common">Patagonian blennie</name>
    <name type="synonym">Eleginus maclovinus</name>
    <dbReference type="NCBI Taxonomy" id="56733"/>
    <lineage>
        <taxon>Eukaryota</taxon>
        <taxon>Metazoa</taxon>
        <taxon>Chordata</taxon>
        <taxon>Craniata</taxon>
        <taxon>Vertebrata</taxon>
        <taxon>Euteleostomi</taxon>
        <taxon>Actinopterygii</taxon>
        <taxon>Neopterygii</taxon>
        <taxon>Teleostei</taxon>
        <taxon>Neoteleostei</taxon>
        <taxon>Acanthomorphata</taxon>
        <taxon>Eupercaria</taxon>
        <taxon>Perciformes</taxon>
        <taxon>Notothenioidei</taxon>
        <taxon>Eleginopidae</taxon>
        <taxon>Eleginops</taxon>
    </lineage>
</organism>